<accession>D2Z614</accession>
<sequence>MNRITDKKHLILAALLLFLGFVATSVANYTVSLYSLRKEIVNNDLPLTGDTVYSEIRRDLLIPVFISSSMAHDTFVRDWVLDGERDPYRMTRYLKEIQIKFDAITAFFVSNKTEIYYHADGILKRVSPDAERDVWFYRVKKMGNPYEINVDIDMANDDTMTIFINYKVFDYDGNFIGATGIGLTVNAVTKLIAQYRERYDREIYFTDGEGTITLRASDDGTDGRKTLFDRLERNEMAREILSRREDVPISRTFDRKGHTIHLDSRYIPEFDWYLFVEQNEDDVTKAIRHTLAINILVGGLITLVVTSLVALIVRNYERRVERLASVDELTGMWNRRAFDLAFAHLLEKFEGQCSVTMMDIDHFKHVNDTYGHLMGDRVLGHVCDVVTKAIGPDDVCGRWGGEEFIVLLKGRKKGDAVKTAEKIRRAVEASPYEDGDVVLPITVSLGVAEHHPGESRETTIARADQALYRAKESGRNRTESA</sequence>
<dbReference type="InterPro" id="IPR029151">
    <property type="entry name" value="Sensor-like_sf"/>
</dbReference>
<dbReference type="InterPro" id="IPR000160">
    <property type="entry name" value="GGDEF_dom"/>
</dbReference>
<evidence type="ECO:0000259" key="7">
    <source>
        <dbReference type="PROSITE" id="PS50887"/>
    </source>
</evidence>
<dbReference type="FunFam" id="3.30.70.270:FF:000001">
    <property type="entry name" value="Diguanylate cyclase domain protein"/>
    <property type="match status" value="1"/>
</dbReference>
<evidence type="ECO:0000313" key="8">
    <source>
        <dbReference type="EMBL" id="EFC90911.1"/>
    </source>
</evidence>
<dbReference type="CDD" id="cd18773">
    <property type="entry name" value="PDC1_HK_sensor"/>
    <property type="match status" value="1"/>
</dbReference>
<dbReference type="NCBIfam" id="TIGR00254">
    <property type="entry name" value="GGDEF"/>
    <property type="match status" value="1"/>
</dbReference>
<evidence type="ECO:0000256" key="6">
    <source>
        <dbReference type="SAM" id="Phobius"/>
    </source>
</evidence>
<evidence type="ECO:0000256" key="3">
    <source>
        <dbReference type="ARBA" id="ARBA00022692"/>
    </source>
</evidence>
<evidence type="ECO:0000256" key="1">
    <source>
        <dbReference type="ARBA" id="ARBA00004651"/>
    </source>
</evidence>
<keyword evidence="2" id="KW-1003">Cell membrane</keyword>
<keyword evidence="5 6" id="KW-0472">Membrane</keyword>
<keyword evidence="4 6" id="KW-1133">Transmembrane helix</keyword>
<dbReference type="SUPFAM" id="SSF103190">
    <property type="entry name" value="Sensory domain-like"/>
    <property type="match status" value="1"/>
</dbReference>
<keyword evidence="3 6" id="KW-0812">Transmembrane</keyword>
<gene>
    <name evidence="8" type="ORF">Dpep_0885</name>
</gene>
<dbReference type="InterPro" id="IPR043128">
    <property type="entry name" value="Rev_trsase/Diguanyl_cyclase"/>
</dbReference>
<dbReference type="eggNOG" id="COG3706">
    <property type="taxonomic scope" value="Bacteria"/>
</dbReference>
<dbReference type="EMBL" id="ABTR02000001">
    <property type="protein sequence ID" value="EFC90911.1"/>
    <property type="molecule type" value="Genomic_DNA"/>
</dbReference>
<dbReference type="InterPro" id="IPR029787">
    <property type="entry name" value="Nucleotide_cyclase"/>
</dbReference>
<protein>
    <submittedName>
        <fullName evidence="8">Diguanylate cyclase</fullName>
    </submittedName>
</protein>
<dbReference type="PANTHER" id="PTHR45138:SF9">
    <property type="entry name" value="DIGUANYLATE CYCLASE DGCM-RELATED"/>
    <property type="match status" value="1"/>
</dbReference>
<dbReference type="SUPFAM" id="SSF55073">
    <property type="entry name" value="Nucleotide cyclase"/>
    <property type="match status" value="1"/>
</dbReference>
<dbReference type="SMART" id="SM00267">
    <property type="entry name" value="GGDEF"/>
    <property type="match status" value="1"/>
</dbReference>
<dbReference type="STRING" id="469381.Dpep_0885"/>
<dbReference type="AlphaFoldDB" id="D2Z614"/>
<feature type="domain" description="GGDEF" evidence="7">
    <location>
        <begin position="351"/>
        <end position="481"/>
    </location>
</feature>
<dbReference type="PROSITE" id="PS50887">
    <property type="entry name" value="GGDEF"/>
    <property type="match status" value="1"/>
</dbReference>
<dbReference type="InterPro" id="IPR033479">
    <property type="entry name" value="dCache_1"/>
</dbReference>
<dbReference type="InterPro" id="IPR050469">
    <property type="entry name" value="Diguanylate_Cyclase"/>
</dbReference>
<reference evidence="8 9" key="1">
    <citation type="journal article" date="2010" name="Stand. Genomic Sci.">
        <title>Permanent draft genome sequence of Dethiosulfovibrio peptidovorans type strain (SEBR 4207).</title>
        <authorList>
            <person name="Labutti K."/>
            <person name="Mayilraj S."/>
            <person name="Clum A."/>
            <person name="Lucas S."/>
            <person name="Glavina Del Rio T."/>
            <person name="Nolan M."/>
            <person name="Tice H."/>
            <person name="Cheng J.F."/>
            <person name="Pitluck S."/>
            <person name="Liolios K."/>
            <person name="Ivanova N."/>
            <person name="Mavromatis K."/>
            <person name="Mikhailova N."/>
            <person name="Pati A."/>
            <person name="Goodwin L."/>
            <person name="Chen A."/>
            <person name="Palaniappan K."/>
            <person name="Land M."/>
            <person name="Hauser L."/>
            <person name="Chang Y.J."/>
            <person name="Jeffries C.D."/>
            <person name="Rohde M."/>
            <person name="Spring S."/>
            <person name="Goker M."/>
            <person name="Woyke T."/>
            <person name="Bristow J."/>
            <person name="Eisen J.A."/>
            <person name="Markowitz V."/>
            <person name="Hugenholtz P."/>
            <person name="Kyrpides N.C."/>
            <person name="Klenk H.P."/>
            <person name="Lapidus A."/>
        </authorList>
    </citation>
    <scope>NUCLEOTIDE SEQUENCE [LARGE SCALE GENOMIC DNA]</scope>
    <source>
        <strain evidence="8 9">DSM 11002</strain>
    </source>
</reference>
<dbReference type="Gene3D" id="3.30.70.270">
    <property type="match status" value="1"/>
</dbReference>
<evidence type="ECO:0000256" key="5">
    <source>
        <dbReference type="ARBA" id="ARBA00023136"/>
    </source>
</evidence>
<comment type="subcellular location">
    <subcellularLocation>
        <location evidence="1">Cell membrane</location>
        <topology evidence="1">Multi-pass membrane protein</topology>
    </subcellularLocation>
</comment>
<name>D2Z614_9BACT</name>
<dbReference type="CDD" id="cd01949">
    <property type="entry name" value="GGDEF"/>
    <property type="match status" value="1"/>
</dbReference>
<dbReference type="Pfam" id="PF00990">
    <property type="entry name" value="GGDEF"/>
    <property type="match status" value="1"/>
</dbReference>
<dbReference type="OrthoDB" id="1964at2"/>
<dbReference type="PANTHER" id="PTHR45138">
    <property type="entry name" value="REGULATORY COMPONENTS OF SENSORY TRANSDUCTION SYSTEM"/>
    <property type="match status" value="1"/>
</dbReference>
<keyword evidence="9" id="KW-1185">Reference proteome</keyword>
<comment type="caution">
    <text evidence="8">The sequence shown here is derived from an EMBL/GenBank/DDBJ whole genome shotgun (WGS) entry which is preliminary data.</text>
</comment>
<dbReference type="RefSeq" id="WP_005659975.1">
    <property type="nucleotide sequence ID" value="NZ_ABTR02000001.1"/>
</dbReference>
<evidence type="ECO:0000313" key="9">
    <source>
        <dbReference type="Proteomes" id="UP000006427"/>
    </source>
</evidence>
<feature type="transmembrane region" description="Helical" evidence="6">
    <location>
        <begin position="291"/>
        <end position="313"/>
    </location>
</feature>
<dbReference type="Gene3D" id="3.30.450.20">
    <property type="entry name" value="PAS domain"/>
    <property type="match status" value="1"/>
</dbReference>
<evidence type="ECO:0000256" key="2">
    <source>
        <dbReference type="ARBA" id="ARBA00022475"/>
    </source>
</evidence>
<dbReference type="PaxDb" id="469381-Dpep_0885"/>
<dbReference type="Proteomes" id="UP000006427">
    <property type="component" value="Unassembled WGS sequence"/>
</dbReference>
<dbReference type="Pfam" id="PF02743">
    <property type="entry name" value="dCache_1"/>
    <property type="match status" value="1"/>
</dbReference>
<organism evidence="8 9">
    <name type="scientific">Dethiosulfovibrio peptidovorans DSM 11002</name>
    <dbReference type="NCBI Taxonomy" id="469381"/>
    <lineage>
        <taxon>Bacteria</taxon>
        <taxon>Thermotogati</taxon>
        <taxon>Synergistota</taxon>
        <taxon>Synergistia</taxon>
        <taxon>Synergistales</taxon>
        <taxon>Dethiosulfovibrionaceae</taxon>
        <taxon>Dethiosulfovibrio</taxon>
    </lineage>
</organism>
<evidence type="ECO:0000256" key="4">
    <source>
        <dbReference type="ARBA" id="ARBA00022989"/>
    </source>
</evidence>
<proteinExistence type="predicted"/>
<dbReference type="GO" id="GO:0005886">
    <property type="term" value="C:plasma membrane"/>
    <property type="evidence" value="ECO:0007669"/>
    <property type="project" value="UniProtKB-SubCell"/>
</dbReference>
<dbReference type="GO" id="GO:0052621">
    <property type="term" value="F:diguanylate cyclase activity"/>
    <property type="evidence" value="ECO:0007669"/>
    <property type="project" value="TreeGrafter"/>
</dbReference>